<name>A0A7C8IGN1_9PLEO</name>
<accession>A0A7C8IGN1</accession>
<gene>
    <name evidence="3" type="ORF">BDV95DRAFT_591334</name>
</gene>
<dbReference type="OrthoDB" id="5353310at2759"/>
<keyword evidence="2" id="KW-0472">Membrane</keyword>
<feature type="compositionally biased region" description="Pro residues" evidence="1">
    <location>
        <begin position="61"/>
        <end position="70"/>
    </location>
</feature>
<evidence type="ECO:0000256" key="2">
    <source>
        <dbReference type="SAM" id="Phobius"/>
    </source>
</evidence>
<proteinExistence type="predicted"/>
<organism evidence="3 4">
    <name type="scientific">Massariosphaeria phaeospora</name>
    <dbReference type="NCBI Taxonomy" id="100035"/>
    <lineage>
        <taxon>Eukaryota</taxon>
        <taxon>Fungi</taxon>
        <taxon>Dikarya</taxon>
        <taxon>Ascomycota</taxon>
        <taxon>Pezizomycotina</taxon>
        <taxon>Dothideomycetes</taxon>
        <taxon>Pleosporomycetidae</taxon>
        <taxon>Pleosporales</taxon>
        <taxon>Pleosporales incertae sedis</taxon>
        <taxon>Massariosphaeria</taxon>
    </lineage>
</organism>
<sequence>MATIQDPNFWKRFSTAVHLDDLAKQQSQDAGKDSALTHTYVLTLPSPSPAYPSPQQNQTQPPNPPSPAPLPLSSTIRSPPPAHRAKPLTFHPSPSSLTLTLHLSGRPPSRFTFWTSVTADPSTRDSWLVAQRRKSRQRAWICWLFWLGLSALVAGVVVAVLVLRGKGVI</sequence>
<evidence type="ECO:0000256" key="1">
    <source>
        <dbReference type="SAM" id="MobiDB-lite"/>
    </source>
</evidence>
<reference evidence="3 4" key="1">
    <citation type="submission" date="2020-01" db="EMBL/GenBank/DDBJ databases">
        <authorList>
            <consortium name="DOE Joint Genome Institute"/>
            <person name="Haridas S."/>
            <person name="Albert R."/>
            <person name="Binder M."/>
            <person name="Bloem J."/>
            <person name="Labutti K."/>
            <person name="Salamov A."/>
            <person name="Andreopoulos B."/>
            <person name="Baker S.E."/>
            <person name="Barry K."/>
            <person name="Bills G."/>
            <person name="Bluhm B.H."/>
            <person name="Cannon C."/>
            <person name="Castanera R."/>
            <person name="Culley D.E."/>
            <person name="Daum C."/>
            <person name="Ezra D."/>
            <person name="Gonzalez J.B."/>
            <person name="Henrissat B."/>
            <person name="Kuo A."/>
            <person name="Liang C."/>
            <person name="Lipzen A."/>
            <person name="Lutzoni F."/>
            <person name="Magnuson J."/>
            <person name="Mondo S."/>
            <person name="Nolan M."/>
            <person name="Ohm R."/>
            <person name="Pangilinan J."/>
            <person name="Park H.-J.H."/>
            <person name="Ramirez L."/>
            <person name="Alfaro M."/>
            <person name="Sun H."/>
            <person name="Tritt A."/>
            <person name="Yoshinaga Y."/>
            <person name="Zwiers L.-H.L."/>
            <person name="Turgeon B.G."/>
            <person name="Goodwin S.B."/>
            <person name="Spatafora J.W."/>
            <person name="Crous P.W."/>
            <person name="Grigoriev I.V."/>
        </authorList>
    </citation>
    <scope>NUCLEOTIDE SEQUENCE [LARGE SCALE GENOMIC DNA]</scope>
    <source>
        <strain evidence="3 4">CBS 611.86</strain>
    </source>
</reference>
<feature type="transmembrane region" description="Helical" evidence="2">
    <location>
        <begin position="140"/>
        <end position="163"/>
    </location>
</feature>
<comment type="caution">
    <text evidence="3">The sequence shown here is derived from an EMBL/GenBank/DDBJ whole genome shotgun (WGS) entry which is preliminary data.</text>
</comment>
<protein>
    <submittedName>
        <fullName evidence="3">Uncharacterized protein</fullName>
    </submittedName>
</protein>
<dbReference type="AlphaFoldDB" id="A0A7C8IGN1"/>
<keyword evidence="4" id="KW-1185">Reference proteome</keyword>
<dbReference type="Proteomes" id="UP000481861">
    <property type="component" value="Unassembled WGS sequence"/>
</dbReference>
<dbReference type="EMBL" id="JAADJZ010000004">
    <property type="protein sequence ID" value="KAF2875913.1"/>
    <property type="molecule type" value="Genomic_DNA"/>
</dbReference>
<feature type="region of interest" description="Disordered" evidence="1">
    <location>
        <begin position="24"/>
        <end position="91"/>
    </location>
</feature>
<keyword evidence="2" id="KW-0812">Transmembrane</keyword>
<keyword evidence="2" id="KW-1133">Transmembrane helix</keyword>
<evidence type="ECO:0000313" key="3">
    <source>
        <dbReference type="EMBL" id="KAF2875913.1"/>
    </source>
</evidence>
<evidence type="ECO:0000313" key="4">
    <source>
        <dbReference type="Proteomes" id="UP000481861"/>
    </source>
</evidence>